<organism evidence="1 2">
    <name type="scientific">Macroventuria anomochaeta</name>
    <dbReference type="NCBI Taxonomy" id="301207"/>
    <lineage>
        <taxon>Eukaryota</taxon>
        <taxon>Fungi</taxon>
        <taxon>Dikarya</taxon>
        <taxon>Ascomycota</taxon>
        <taxon>Pezizomycotina</taxon>
        <taxon>Dothideomycetes</taxon>
        <taxon>Pleosporomycetidae</taxon>
        <taxon>Pleosporales</taxon>
        <taxon>Pleosporineae</taxon>
        <taxon>Didymellaceae</taxon>
        <taxon>Macroventuria</taxon>
    </lineage>
</organism>
<dbReference type="Proteomes" id="UP000799754">
    <property type="component" value="Unassembled WGS sequence"/>
</dbReference>
<protein>
    <submittedName>
        <fullName evidence="1">Uncharacterized protein</fullName>
    </submittedName>
</protein>
<reference evidence="1" key="1">
    <citation type="journal article" date="2020" name="Stud. Mycol.">
        <title>101 Dothideomycetes genomes: a test case for predicting lifestyles and emergence of pathogens.</title>
        <authorList>
            <person name="Haridas S."/>
            <person name="Albert R."/>
            <person name="Binder M."/>
            <person name="Bloem J."/>
            <person name="Labutti K."/>
            <person name="Salamov A."/>
            <person name="Andreopoulos B."/>
            <person name="Baker S."/>
            <person name="Barry K."/>
            <person name="Bills G."/>
            <person name="Bluhm B."/>
            <person name="Cannon C."/>
            <person name="Castanera R."/>
            <person name="Culley D."/>
            <person name="Daum C."/>
            <person name="Ezra D."/>
            <person name="Gonzalez J."/>
            <person name="Henrissat B."/>
            <person name="Kuo A."/>
            <person name="Liang C."/>
            <person name="Lipzen A."/>
            <person name="Lutzoni F."/>
            <person name="Magnuson J."/>
            <person name="Mondo S."/>
            <person name="Nolan M."/>
            <person name="Ohm R."/>
            <person name="Pangilinan J."/>
            <person name="Park H.-J."/>
            <person name="Ramirez L."/>
            <person name="Alfaro M."/>
            <person name="Sun H."/>
            <person name="Tritt A."/>
            <person name="Yoshinaga Y."/>
            <person name="Zwiers L.-H."/>
            <person name="Turgeon B."/>
            <person name="Goodwin S."/>
            <person name="Spatafora J."/>
            <person name="Crous P."/>
            <person name="Grigoriev I."/>
        </authorList>
    </citation>
    <scope>NUCLEOTIDE SEQUENCE</scope>
    <source>
        <strain evidence="1">CBS 525.71</strain>
    </source>
</reference>
<proteinExistence type="predicted"/>
<dbReference type="EMBL" id="MU006722">
    <property type="protein sequence ID" value="KAF2626172.1"/>
    <property type="molecule type" value="Genomic_DNA"/>
</dbReference>
<keyword evidence="2" id="KW-1185">Reference proteome</keyword>
<name>A0ACB6RY31_9PLEO</name>
<accession>A0ACB6RY31</accession>
<sequence length="88" mass="9340">MLCDPSFTASGSSLVSLLLSQSACHTCSLVSTLVRTRCYTGEHGHALIFRPVCYALGTLYLGLGTSADSSHGMNTPIFGHRSGESMDR</sequence>
<gene>
    <name evidence="1" type="ORF">BU25DRAFT_102675</name>
</gene>
<evidence type="ECO:0000313" key="2">
    <source>
        <dbReference type="Proteomes" id="UP000799754"/>
    </source>
</evidence>
<evidence type="ECO:0000313" key="1">
    <source>
        <dbReference type="EMBL" id="KAF2626172.1"/>
    </source>
</evidence>
<comment type="caution">
    <text evidence="1">The sequence shown here is derived from an EMBL/GenBank/DDBJ whole genome shotgun (WGS) entry which is preliminary data.</text>
</comment>